<dbReference type="Pfam" id="PF01734">
    <property type="entry name" value="Patatin"/>
    <property type="match status" value="1"/>
</dbReference>
<feature type="short sequence motif" description="GXSXG" evidence="4">
    <location>
        <begin position="58"/>
        <end position="62"/>
    </location>
</feature>
<feature type="active site" description="Nucleophile" evidence="4">
    <location>
        <position position="60"/>
    </location>
</feature>
<dbReference type="Proteomes" id="UP001600888">
    <property type="component" value="Unassembled WGS sequence"/>
</dbReference>
<comment type="caution">
    <text evidence="6">The sequence shown here is derived from an EMBL/GenBank/DDBJ whole genome shotgun (WGS) entry which is preliminary data.</text>
</comment>
<accession>A0ABR4F464</accession>
<proteinExistence type="predicted"/>
<evidence type="ECO:0000313" key="7">
    <source>
        <dbReference type="Proteomes" id="UP001600888"/>
    </source>
</evidence>
<dbReference type="InterPro" id="IPR016035">
    <property type="entry name" value="Acyl_Trfase/lysoPLipase"/>
</dbReference>
<organism evidence="6 7">
    <name type="scientific">Diaporthe vaccinii</name>
    <dbReference type="NCBI Taxonomy" id="105482"/>
    <lineage>
        <taxon>Eukaryota</taxon>
        <taxon>Fungi</taxon>
        <taxon>Dikarya</taxon>
        <taxon>Ascomycota</taxon>
        <taxon>Pezizomycotina</taxon>
        <taxon>Sordariomycetes</taxon>
        <taxon>Sordariomycetidae</taxon>
        <taxon>Diaporthales</taxon>
        <taxon>Diaporthaceae</taxon>
        <taxon>Diaporthe</taxon>
        <taxon>Diaporthe eres species complex</taxon>
    </lineage>
</organism>
<reference evidence="6 7" key="1">
    <citation type="submission" date="2024-03" db="EMBL/GenBank/DDBJ databases">
        <title>A high-quality draft genome sequence of Diaporthe vaccinii, a causative agent of upright dieback and viscid rot disease in cranberry plants.</title>
        <authorList>
            <person name="Sarrasin M."/>
            <person name="Lang B.F."/>
            <person name="Burger G."/>
        </authorList>
    </citation>
    <scope>NUCLEOTIDE SEQUENCE [LARGE SCALE GENOMIC DNA]</scope>
    <source>
        <strain evidence="6 7">IS7</strain>
    </source>
</reference>
<dbReference type="Gene3D" id="3.40.1090.10">
    <property type="entry name" value="Cytosolic phospholipase A2 catalytic domain"/>
    <property type="match status" value="1"/>
</dbReference>
<name>A0ABR4F464_9PEZI</name>
<sequence length="318" mass="35154">MSAAPTRPLRILVLDGGGIKGYTSLLILQRIFRMLKDKAGNQLTEQPKPCDVFDLIVGTSTGGLIAVMLGRLHMTIEEAIKQYETVGEKVFGKPTYGKVGLAARGIVGRPLYSIETLQECIKDAIGTRVPVVPPDALFCEERDPGCKVMLCVTRKRTYTPDVLRNYATNAPTKENYECQIWEATSATAAAPIYFKPVELRKRREKWVDGGLKRNNPINVAMEEVSRLQKSSFKDREIGCVVSIGTGAPQITGVSSNLGYASQVRTDTSGSTCLRACRIYNWMTGGRPRRCGHSRPATCERTRAESKQKDVLRSFCLQT</sequence>
<dbReference type="InterPro" id="IPR002641">
    <property type="entry name" value="PNPLA_dom"/>
</dbReference>
<evidence type="ECO:0000259" key="5">
    <source>
        <dbReference type="PROSITE" id="PS51635"/>
    </source>
</evidence>
<dbReference type="SUPFAM" id="SSF52151">
    <property type="entry name" value="FabD/lysophospholipase-like"/>
    <property type="match status" value="1"/>
</dbReference>
<feature type="short sequence motif" description="DGA/G" evidence="4">
    <location>
        <begin position="208"/>
        <end position="210"/>
    </location>
</feature>
<feature type="short sequence motif" description="GXGXXG" evidence="4">
    <location>
        <begin position="16"/>
        <end position="21"/>
    </location>
</feature>
<feature type="active site" description="Proton acceptor" evidence="4">
    <location>
        <position position="208"/>
    </location>
</feature>
<evidence type="ECO:0000256" key="4">
    <source>
        <dbReference type="PROSITE-ProRule" id="PRU01161"/>
    </source>
</evidence>
<evidence type="ECO:0000313" key="6">
    <source>
        <dbReference type="EMBL" id="KAL2289484.1"/>
    </source>
</evidence>
<protein>
    <recommendedName>
        <fullName evidence="5">PNPLA domain-containing protein</fullName>
    </recommendedName>
</protein>
<keyword evidence="3 4" id="KW-0443">Lipid metabolism</keyword>
<keyword evidence="2 4" id="KW-0442">Lipid degradation</keyword>
<gene>
    <name evidence="6" type="ORF">FJTKL_01756</name>
</gene>
<keyword evidence="1 4" id="KW-0378">Hydrolase</keyword>
<dbReference type="PROSITE" id="PS51635">
    <property type="entry name" value="PNPLA"/>
    <property type="match status" value="1"/>
</dbReference>
<evidence type="ECO:0000256" key="1">
    <source>
        <dbReference type="ARBA" id="ARBA00022801"/>
    </source>
</evidence>
<dbReference type="PANTHER" id="PTHR24185">
    <property type="entry name" value="CALCIUM-INDEPENDENT PHOSPHOLIPASE A2-GAMMA"/>
    <property type="match status" value="1"/>
</dbReference>
<evidence type="ECO:0000256" key="3">
    <source>
        <dbReference type="ARBA" id="ARBA00023098"/>
    </source>
</evidence>
<keyword evidence="7" id="KW-1185">Reference proteome</keyword>
<dbReference type="PANTHER" id="PTHR24185:SF1">
    <property type="entry name" value="CALCIUM-INDEPENDENT PHOSPHOLIPASE A2-GAMMA"/>
    <property type="match status" value="1"/>
</dbReference>
<feature type="domain" description="PNPLA" evidence="5">
    <location>
        <begin position="12"/>
        <end position="221"/>
    </location>
</feature>
<evidence type="ECO:0000256" key="2">
    <source>
        <dbReference type="ARBA" id="ARBA00022963"/>
    </source>
</evidence>
<dbReference type="EMBL" id="JBAWTH010000012">
    <property type="protein sequence ID" value="KAL2289484.1"/>
    <property type="molecule type" value="Genomic_DNA"/>
</dbReference>